<keyword evidence="3" id="KW-1185">Reference proteome</keyword>
<keyword evidence="1" id="KW-1133">Transmembrane helix</keyword>
<feature type="transmembrane region" description="Helical" evidence="1">
    <location>
        <begin position="84"/>
        <end position="106"/>
    </location>
</feature>
<keyword evidence="1" id="KW-0472">Membrane</keyword>
<sequence length="164" mass="18288">MKVYLAQTKTDFLWLSSTLVINLLLGLQLTQILNSAYHSPAIPIALLALINLGICVGYAKHNFPQANYAYITGESCLKISRKTWIPLVISGGLGYYLPLGFIIFLLEHYQAPYGRPDFYSYFIFGTELSYWVVAAFIGVVCFGVTIPTVANLLTRAKLYKDGSF</sequence>
<feature type="transmembrane region" description="Helical" evidence="1">
    <location>
        <begin position="41"/>
        <end position="59"/>
    </location>
</feature>
<evidence type="ECO:0000313" key="3">
    <source>
        <dbReference type="Proteomes" id="UP000010301"/>
    </source>
</evidence>
<organism evidence="2 3">
    <name type="scientific">Gleimia coleocanis DSM 15436</name>
    <dbReference type="NCBI Taxonomy" id="525245"/>
    <lineage>
        <taxon>Bacteria</taxon>
        <taxon>Bacillati</taxon>
        <taxon>Actinomycetota</taxon>
        <taxon>Actinomycetes</taxon>
        <taxon>Actinomycetales</taxon>
        <taxon>Actinomycetaceae</taxon>
        <taxon>Gleimia</taxon>
    </lineage>
</organism>
<accession>C0VYT1</accession>
<dbReference type="Proteomes" id="UP000010301">
    <property type="component" value="Unassembled WGS sequence"/>
</dbReference>
<reference evidence="2 3" key="1">
    <citation type="submission" date="2009-01" db="EMBL/GenBank/DDBJ databases">
        <authorList>
            <person name="Qin X."/>
            <person name="Bachman B."/>
            <person name="Battles P."/>
            <person name="Bell A."/>
            <person name="Bess C."/>
            <person name="Bickham C."/>
            <person name="Chaboub L."/>
            <person name="Chen D."/>
            <person name="Coyle M."/>
            <person name="Deiros D.R."/>
            <person name="Dinh H."/>
            <person name="Forbes L."/>
            <person name="Fowler G."/>
            <person name="Francisco L."/>
            <person name="Fu Q."/>
            <person name="Gubbala S."/>
            <person name="Hale W."/>
            <person name="Han Y."/>
            <person name="Hemphill L."/>
            <person name="Highlander S.K."/>
            <person name="Hirani K."/>
            <person name="Hogues M."/>
            <person name="Jackson L."/>
            <person name="Jakkamsetti A."/>
            <person name="Javaid M."/>
            <person name="Jiang H."/>
            <person name="Korchina V."/>
            <person name="Kovar C."/>
            <person name="Lara F."/>
            <person name="Lee S."/>
            <person name="Mata R."/>
            <person name="Mathew T."/>
            <person name="Moen C."/>
            <person name="Morales K."/>
            <person name="Munidasa M."/>
            <person name="Nazareth L."/>
            <person name="Ngo R."/>
            <person name="Nguyen L."/>
            <person name="Okwuonu G."/>
            <person name="Ongeri F."/>
            <person name="Patil S."/>
            <person name="Petrosino J."/>
            <person name="Pham C."/>
            <person name="Pham P."/>
            <person name="Pu L.-L."/>
            <person name="Puazo M."/>
            <person name="Raj R."/>
            <person name="Reid J."/>
            <person name="Rouhana J."/>
            <person name="Saada N."/>
            <person name="Shang Y."/>
            <person name="Simmons D."/>
            <person name="Thornton R."/>
            <person name="Warren J."/>
            <person name="Weissenberger G."/>
            <person name="Zhang J."/>
            <person name="Zhang L."/>
            <person name="Zhou C."/>
            <person name="Zhu D."/>
            <person name="Muzny D."/>
            <person name="Worley K."/>
            <person name="Gibbs R."/>
        </authorList>
    </citation>
    <scope>NUCLEOTIDE SEQUENCE [LARGE SCALE GENOMIC DNA]</scope>
    <source>
        <strain evidence="2 3">DSM 15436</strain>
    </source>
</reference>
<dbReference type="HOGENOM" id="CLU_1615473_0_0_11"/>
<dbReference type="EMBL" id="ACFG01000004">
    <property type="protein sequence ID" value="EEH64584.1"/>
    <property type="molecule type" value="Genomic_DNA"/>
</dbReference>
<evidence type="ECO:0000256" key="1">
    <source>
        <dbReference type="SAM" id="Phobius"/>
    </source>
</evidence>
<dbReference type="STRING" id="525245.HMPREF0044_0321"/>
<gene>
    <name evidence="2" type="ORF">HMPREF0044_0321</name>
</gene>
<feature type="transmembrane region" description="Helical" evidence="1">
    <location>
        <begin position="12"/>
        <end position="29"/>
    </location>
</feature>
<keyword evidence="1" id="KW-0812">Transmembrane</keyword>
<protein>
    <submittedName>
        <fullName evidence="2">Uncharacterized protein</fullName>
    </submittedName>
</protein>
<proteinExistence type="predicted"/>
<dbReference type="AlphaFoldDB" id="C0VYT1"/>
<name>C0VYT1_9ACTO</name>
<feature type="transmembrane region" description="Helical" evidence="1">
    <location>
        <begin position="128"/>
        <end position="153"/>
    </location>
</feature>
<evidence type="ECO:0000313" key="2">
    <source>
        <dbReference type="EMBL" id="EEH64584.1"/>
    </source>
</evidence>
<comment type="caution">
    <text evidence="2">The sequence shown here is derived from an EMBL/GenBank/DDBJ whole genome shotgun (WGS) entry which is preliminary data.</text>
</comment>
<dbReference type="RefSeq" id="WP_006547318.1">
    <property type="nucleotide sequence ID" value="NZ_DS999545.1"/>
</dbReference>